<feature type="domain" description="FAD-binding PCMH-type" evidence="5">
    <location>
        <begin position="138"/>
        <end position="315"/>
    </location>
</feature>
<evidence type="ECO:0000256" key="1">
    <source>
        <dbReference type="ARBA" id="ARBA00001974"/>
    </source>
</evidence>
<evidence type="ECO:0000256" key="2">
    <source>
        <dbReference type="ARBA" id="ARBA00022630"/>
    </source>
</evidence>
<dbReference type="RefSeq" id="XP_066661957.1">
    <property type="nucleotide sequence ID" value="XM_066816265.1"/>
</dbReference>
<keyword evidence="2" id="KW-0285">Flavoprotein</keyword>
<dbReference type="Pfam" id="PF01565">
    <property type="entry name" value="FAD_binding_4"/>
    <property type="match status" value="1"/>
</dbReference>
<comment type="cofactor">
    <cofactor evidence="1">
        <name>FAD</name>
        <dbReference type="ChEBI" id="CHEBI:57692"/>
    </cofactor>
</comment>
<evidence type="ECO:0000313" key="6">
    <source>
        <dbReference type="EMBL" id="KAK8065203.1"/>
    </source>
</evidence>
<dbReference type="Gene3D" id="3.30.465.10">
    <property type="match status" value="1"/>
</dbReference>
<dbReference type="PROSITE" id="PS51387">
    <property type="entry name" value="FAD_PCMH"/>
    <property type="match status" value="1"/>
</dbReference>
<proteinExistence type="predicted"/>
<dbReference type="EMBL" id="JAQQWN010000009">
    <property type="protein sequence ID" value="KAK8065203.1"/>
    <property type="molecule type" value="Genomic_DNA"/>
</dbReference>
<dbReference type="Pfam" id="PF02913">
    <property type="entry name" value="FAD-oxidase_C"/>
    <property type="match status" value="1"/>
</dbReference>
<dbReference type="InterPro" id="IPR016166">
    <property type="entry name" value="FAD-bd_PCMH"/>
</dbReference>
<comment type="caution">
    <text evidence="6">The sequence shown here is derived from an EMBL/GenBank/DDBJ whole genome shotgun (WGS) entry which is preliminary data.</text>
</comment>
<keyword evidence="7" id="KW-1185">Reference proteome</keyword>
<reference evidence="6 7" key="1">
    <citation type="submission" date="2023-01" db="EMBL/GenBank/DDBJ databases">
        <title>Analysis of 21 Apiospora genomes using comparative genomics revels a genus with tremendous synthesis potential of carbohydrate active enzymes and secondary metabolites.</title>
        <authorList>
            <person name="Sorensen T."/>
        </authorList>
    </citation>
    <scope>NUCLEOTIDE SEQUENCE [LARGE SCALE GENOMIC DNA]</scope>
    <source>
        <strain evidence="6 7">CBS 114990</strain>
    </source>
</reference>
<dbReference type="InterPro" id="IPR016164">
    <property type="entry name" value="FAD-linked_Oxase-like_C"/>
</dbReference>
<dbReference type="Gene3D" id="1.10.45.10">
    <property type="entry name" value="Vanillyl-alcohol Oxidase, Chain A, domain 4"/>
    <property type="match status" value="1"/>
</dbReference>
<dbReference type="Gene3D" id="3.30.70.2740">
    <property type="match status" value="1"/>
</dbReference>
<organism evidence="6 7">
    <name type="scientific">Apiospora hydei</name>
    <dbReference type="NCBI Taxonomy" id="1337664"/>
    <lineage>
        <taxon>Eukaryota</taxon>
        <taxon>Fungi</taxon>
        <taxon>Dikarya</taxon>
        <taxon>Ascomycota</taxon>
        <taxon>Pezizomycotina</taxon>
        <taxon>Sordariomycetes</taxon>
        <taxon>Xylariomycetidae</taxon>
        <taxon>Amphisphaeriales</taxon>
        <taxon>Apiosporaceae</taxon>
        <taxon>Apiospora</taxon>
    </lineage>
</organism>
<dbReference type="SUPFAM" id="SSF55103">
    <property type="entry name" value="FAD-linked oxidases, C-terminal domain"/>
    <property type="match status" value="1"/>
</dbReference>
<keyword evidence="4" id="KW-0560">Oxidoreductase</keyword>
<name>A0ABR1V1Z6_9PEZI</name>
<dbReference type="InterPro" id="IPR004113">
    <property type="entry name" value="FAD-bd_oxidored_4_C"/>
</dbReference>
<dbReference type="InterPro" id="IPR016169">
    <property type="entry name" value="FAD-bd_PCMH_sub2"/>
</dbReference>
<dbReference type="PANTHER" id="PTHR11748:SF116">
    <property type="entry name" value="D-LACTATE DEHYDROGENASE (CYTOCHROME) (AFU_ORTHOLOGUE AFUA_7G02560)"/>
    <property type="match status" value="1"/>
</dbReference>
<dbReference type="Proteomes" id="UP001433268">
    <property type="component" value="Unassembled WGS sequence"/>
</dbReference>
<gene>
    <name evidence="6" type="ORF">PG997_011950</name>
</gene>
<evidence type="ECO:0000313" key="7">
    <source>
        <dbReference type="Proteomes" id="UP001433268"/>
    </source>
</evidence>
<accession>A0ABR1V1Z6</accession>
<protein>
    <submittedName>
        <fullName evidence="6">D-lactate dehydrogenase (Cytochrome)</fullName>
    </submittedName>
</protein>
<evidence type="ECO:0000256" key="3">
    <source>
        <dbReference type="ARBA" id="ARBA00022827"/>
    </source>
</evidence>
<dbReference type="InterPro" id="IPR016171">
    <property type="entry name" value="Vanillyl_alc_oxidase_C-sub2"/>
</dbReference>
<dbReference type="PANTHER" id="PTHR11748">
    <property type="entry name" value="D-LACTATE DEHYDROGENASE"/>
    <property type="match status" value="1"/>
</dbReference>
<dbReference type="GeneID" id="92049325"/>
<sequence length="570" mass="62156">MLRSFGAATSTSSPARAAAAAARSRCPNSLLARSSLRCYATEKEGSNGPSFKGQMLEMFVAGVAGAYWMGTLSPQDPDPHSTAPLSQARPLRHNLGKANLEAAWTDFADIVGKENISTIDHDLHTHSISDWSSYRAHDSERPFAVVYPATTDEVSRIMKVCHSRKIPVVGYSGGTSLEGHFTPTRGGISVDFSRMDKVISLHKDDLDVVVQPAVGWELLNEQLAQDNLFFPPDPGPGAMIGGMIGTGCSGTNAYRYGTMREWVLSLTVVLADGTVIKTRQRPRKSSAGYDLTKLFIGSEGTLGLVTEATLKITVKPQSTSVAVCSFGTIRQAADCVARVVGDGVPVAAVEILDDEQMKCINHAGMTKKVWKESPTLFFKFSGTERGVKEQIELVQKMARSTGSQSFEFAKTEEEKAELWSARKEALWSTQAMAKEGDRVWTGDVAVPMSRLPELIELTKDDIKRSGMYGTIVGHVGDGNFHIILLSNDQQRLDAEDLVHRMVKKAVEMEGTVTGEHGVGLVKRDYLPHELGDTTVDTMRKLKLALDPLCLLNCDKVIRIQKPKAGEVAEW</sequence>
<evidence type="ECO:0000256" key="4">
    <source>
        <dbReference type="ARBA" id="ARBA00023002"/>
    </source>
</evidence>
<evidence type="ECO:0000259" key="5">
    <source>
        <dbReference type="PROSITE" id="PS51387"/>
    </source>
</evidence>
<keyword evidence="3" id="KW-0274">FAD</keyword>
<dbReference type="InterPro" id="IPR036318">
    <property type="entry name" value="FAD-bd_PCMH-like_sf"/>
</dbReference>
<dbReference type="SUPFAM" id="SSF56176">
    <property type="entry name" value="FAD-binding/transporter-associated domain-like"/>
    <property type="match status" value="1"/>
</dbReference>
<dbReference type="InterPro" id="IPR006094">
    <property type="entry name" value="Oxid_FAD_bind_N"/>
</dbReference>